<dbReference type="EMBL" id="CAFBMF010000003">
    <property type="protein sequence ID" value="CAB4887994.1"/>
    <property type="molecule type" value="Genomic_DNA"/>
</dbReference>
<gene>
    <name evidence="4" type="ORF">UFOPK2658_00189</name>
    <name evidence="5" type="ORF">UFOPK2880_00087</name>
    <name evidence="6" type="ORF">UFOPK3004_00888</name>
    <name evidence="7" type="ORF">UFOPK3304_00100</name>
    <name evidence="8" type="ORF">UFOPK3494_00089</name>
    <name evidence="9" type="ORF">UFOPK4134_01308</name>
</gene>
<dbReference type="EMBL" id="CAEZYH010000004">
    <property type="protein sequence ID" value="CAB4707584.1"/>
    <property type="molecule type" value="Genomic_DNA"/>
</dbReference>
<dbReference type="EMBL" id="CAEZZP010000002">
    <property type="protein sequence ID" value="CAB4760692.1"/>
    <property type="molecule type" value="Genomic_DNA"/>
</dbReference>
<evidence type="ECO:0000313" key="4">
    <source>
        <dbReference type="EMBL" id="CAB4707584.1"/>
    </source>
</evidence>
<dbReference type="EMBL" id="CAFBPS010000110">
    <property type="protein sequence ID" value="CAB5034128.1"/>
    <property type="molecule type" value="Genomic_DNA"/>
</dbReference>
<evidence type="ECO:0000256" key="1">
    <source>
        <dbReference type="ARBA" id="ARBA00023015"/>
    </source>
</evidence>
<name>A0A6J7S0I0_9ZZZZ</name>
<evidence type="ECO:0000313" key="5">
    <source>
        <dbReference type="EMBL" id="CAB4760692.1"/>
    </source>
</evidence>
<dbReference type="AlphaFoldDB" id="A0A6J7S0I0"/>
<sequence>MAVKTLQTVENALAVLEVVAELQPIGVSALARHMNMDKNTAQRILITLGASGYIQKQAHGAAWELTPRVLTLSNRVAVNLRNSARHQLQELSEVIGETALLWQLTYVGDKIHATLLDKIESKHNVKITMEVGKIVQFRPDIATTEIVQKLIKQFPTGEAAWLGSANDDQPRYFQINPGHPGSIAIGSVIYDGPAQPIAMISVVGPRDRISPDCYQPMGEKTAAAARTLSGI</sequence>
<evidence type="ECO:0000313" key="9">
    <source>
        <dbReference type="EMBL" id="CAB5034128.1"/>
    </source>
</evidence>
<dbReference type="PROSITE" id="PS51077">
    <property type="entry name" value="HTH_ICLR"/>
    <property type="match status" value="1"/>
</dbReference>
<dbReference type="SUPFAM" id="SSF55781">
    <property type="entry name" value="GAF domain-like"/>
    <property type="match status" value="1"/>
</dbReference>
<evidence type="ECO:0000256" key="2">
    <source>
        <dbReference type="ARBA" id="ARBA00023163"/>
    </source>
</evidence>
<keyword evidence="1" id="KW-0805">Transcription regulation</keyword>
<dbReference type="PANTHER" id="PTHR30136:SF24">
    <property type="entry name" value="HTH-TYPE TRANSCRIPTIONAL REPRESSOR ALLR"/>
    <property type="match status" value="1"/>
</dbReference>
<evidence type="ECO:0000313" key="6">
    <source>
        <dbReference type="EMBL" id="CAB4805093.1"/>
    </source>
</evidence>
<dbReference type="Gene3D" id="3.30.450.40">
    <property type="match status" value="1"/>
</dbReference>
<protein>
    <submittedName>
        <fullName evidence="9">Unannotated protein</fullName>
    </submittedName>
</protein>
<proteinExistence type="predicted"/>
<feature type="domain" description="HTH iclR-type" evidence="3">
    <location>
        <begin position="6"/>
        <end position="67"/>
    </location>
</feature>
<reference evidence="9" key="1">
    <citation type="submission" date="2020-05" db="EMBL/GenBank/DDBJ databases">
        <authorList>
            <person name="Chiriac C."/>
            <person name="Salcher M."/>
            <person name="Ghai R."/>
            <person name="Kavagutti S V."/>
        </authorList>
    </citation>
    <scope>NUCLEOTIDE SEQUENCE</scope>
</reference>
<dbReference type="GO" id="GO:0045892">
    <property type="term" value="P:negative regulation of DNA-templated transcription"/>
    <property type="evidence" value="ECO:0007669"/>
    <property type="project" value="TreeGrafter"/>
</dbReference>
<dbReference type="EMBL" id="CAFBLJ010000003">
    <property type="protein sequence ID" value="CAB4855718.1"/>
    <property type="molecule type" value="Genomic_DNA"/>
</dbReference>
<dbReference type="GO" id="GO:0003677">
    <property type="term" value="F:DNA binding"/>
    <property type="evidence" value="ECO:0007669"/>
    <property type="project" value="InterPro"/>
</dbReference>
<dbReference type="Gene3D" id="1.10.10.10">
    <property type="entry name" value="Winged helix-like DNA-binding domain superfamily/Winged helix DNA-binding domain"/>
    <property type="match status" value="1"/>
</dbReference>
<keyword evidence="2" id="KW-0804">Transcription</keyword>
<dbReference type="InterPro" id="IPR036388">
    <property type="entry name" value="WH-like_DNA-bd_sf"/>
</dbReference>
<dbReference type="InterPro" id="IPR029016">
    <property type="entry name" value="GAF-like_dom_sf"/>
</dbReference>
<dbReference type="InterPro" id="IPR036390">
    <property type="entry name" value="WH_DNA-bd_sf"/>
</dbReference>
<organism evidence="9">
    <name type="scientific">freshwater metagenome</name>
    <dbReference type="NCBI Taxonomy" id="449393"/>
    <lineage>
        <taxon>unclassified sequences</taxon>
        <taxon>metagenomes</taxon>
        <taxon>ecological metagenomes</taxon>
    </lineage>
</organism>
<dbReference type="GO" id="GO:0003700">
    <property type="term" value="F:DNA-binding transcription factor activity"/>
    <property type="evidence" value="ECO:0007669"/>
    <property type="project" value="TreeGrafter"/>
</dbReference>
<dbReference type="SUPFAM" id="SSF46785">
    <property type="entry name" value="Winged helix' DNA-binding domain"/>
    <property type="match status" value="1"/>
</dbReference>
<accession>A0A6J7S0I0</accession>
<dbReference type="EMBL" id="CAFAAL010000068">
    <property type="protein sequence ID" value="CAB4805093.1"/>
    <property type="molecule type" value="Genomic_DNA"/>
</dbReference>
<dbReference type="InterPro" id="IPR005471">
    <property type="entry name" value="Tscrpt_reg_IclR_N"/>
</dbReference>
<evidence type="ECO:0000259" key="3">
    <source>
        <dbReference type="PROSITE" id="PS51077"/>
    </source>
</evidence>
<dbReference type="InterPro" id="IPR050707">
    <property type="entry name" value="HTH_MetabolicPath_Reg"/>
</dbReference>
<dbReference type="SMART" id="SM00346">
    <property type="entry name" value="HTH_ICLR"/>
    <property type="match status" value="1"/>
</dbReference>
<evidence type="ECO:0000313" key="8">
    <source>
        <dbReference type="EMBL" id="CAB4887994.1"/>
    </source>
</evidence>
<evidence type="ECO:0000313" key="7">
    <source>
        <dbReference type="EMBL" id="CAB4855718.1"/>
    </source>
</evidence>
<dbReference type="PANTHER" id="PTHR30136">
    <property type="entry name" value="HELIX-TURN-HELIX TRANSCRIPTIONAL REGULATOR, ICLR FAMILY"/>
    <property type="match status" value="1"/>
</dbReference>
<dbReference type="Pfam" id="PF09339">
    <property type="entry name" value="HTH_IclR"/>
    <property type="match status" value="1"/>
</dbReference>